<name>A0A6I3SP55_HELMO</name>
<dbReference type="EMBL" id="WNKU01000037">
    <property type="protein sequence ID" value="MTV50824.1"/>
    <property type="molecule type" value="Genomic_DNA"/>
</dbReference>
<protein>
    <submittedName>
        <fullName evidence="1">Uncharacterized protein</fullName>
    </submittedName>
</protein>
<gene>
    <name evidence="1" type="ORF">GJ688_17980</name>
</gene>
<comment type="caution">
    <text evidence="1">The sequence shown here is derived from an EMBL/GenBank/DDBJ whole genome shotgun (WGS) entry which is preliminary data.</text>
</comment>
<dbReference type="Proteomes" id="UP000430670">
    <property type="component" value="Unassembled WGS sequence"/>
</dbReference>
<dbReference type="OrthoDB" id="1949859at2"/>
<evidence type="ECO:0000313" key="1">
    <source>
        <dbReference type="EMBL" id="MTV50824.1"/>
    </source>
</evidence>
<accession>A0A6I3SP55</accession>
<keyword evidence="2" id="KW-1185">Reference proteome</keyword>
<sequence length="360" mass="41216">MSDRRTLTTHGDIKPFVRDCLRRSGAIVEESGYELWEVLLSDDFSQRYPDEHLLLTFDAEVARETPESLFVTYGSPLLDVVVDQAKMYGKYTRLYWPGTSLQPPQNLVNKIQDQIQFLRCRPPSVEMIWTAEHLFYAFFFVCTFQSFEKTEELLPVVIDGYRGERRDDFFQWWDAMLPAETPAYNYTPASSLSAVAAYDLACSIAEHSAKERAQAIYDSSAVFRRRELSKIASYYMETEAALRKKWEAVQGDSADGADKQARLMAQIDATRADRQRRLVDAQDRYRVRTDLRLDHVLTLSVPRIHVRLNVQSGKQVIQPVLLYNPLSGQVEPIRCDTCGRPVTVVAPDKEGRFVCGQGCD</sequence>
<reference evidence="1 2" key="1">
    <citation type="submission" date="2019-11" db="EMBL/GenBank/DDBJ databases">
        <title>Whole-genome sequence of a the green, strictly anaerobic photosynthetic bacterium Heliobacillus mobilis DSM 6151.</title>
        <authorList>
            <person name="Kyndt J.A."/>
            <person name="Meyer T.E."/>
        </authorList>
    </citation>
    <scope>NUCLEOTIDE SEQUENCE [LARGE SCALE GENOMIC DNA]</scope>
    <source>
        <strain evidence="1 2">DSM 6151</strain>
    </source>
</reference>
<dbReference type="RefSeq" id="WP_155477904.1">
    <property type="nucleotide sequence ID" value="NZ_WNKU01000037.1"/>
</dbReference>
<proteinExistence type="predicted"/>
<organism evidence="1 2">
    <name type="scientific">Heliobacterium mobile</name>
    <name type="common">Heliobacillus mobilis</name>
    <dbReference type="NCBI Taxonomy" id="28064"/>
    <lineage>
        <taxon>Bacteria</taxon>
        <taxon>Bacillati</taxon>
        <taxon>Bacillota</taxon>
        <taxon>Clostridia</taxon>
        <taxon>Eubacteriales</taxon>
        <taxon>Heliobacteriaceae</taxon>
        <taxon>Heliobacterium</taxon>
    </lineage>
</organism>
<evidence type="ECO:0000313" key="2">
    <source>
        <dbReference type="Proteomes" id="UP000430670"/>
    </source>
</evidence>
<dbReference type="AlphaFoldDB" id="A0A6I3SP55"/>